<comment type="caution">
    <text evidence="3">The sequence shown here is derived from an EMBL/GenBank/DDBJ whole genome shotgun (WGS) entry which is preliminary data.</text>
</comment>
<keyword evidence="1" id="KW-1133">Transmembrane helix</keyword>
<reference evidence="3" key="1">
    <citation type="submission" date="2021-01" db="EMBL/GenBank/DDBJ databases">
        <title>Whole genome shotgun sequence of Virgisporangium aurantiacum NBRC 16421.</title>
        <authorList>
            <person name="Komaki H."/>
            <person name="Tamura T."/>
        </authorList>
    </citation>
    <scope>NUCLEOTIDE SEQUENCE</scope>
    <source>
        <strain evidence="3">NBRC 16421</strain>
    </source>
</reference>
<evidence type="ECO:0000313" key="3">
    <source>
        <dbReference type="EMBL" id="GIJ61505.1"/>
    </source>
</evidence>
<evidence type="ECO:0000259" key="2">
    <source>
        <dbReference type="Pfam" id="PF00462"/>
    </source>
</evidence>
<keyword evidence="4" id="KW-1185">Reference proteome</keyword>
<name>A0A8J3ZH58_9ACTN</name>
<gene>
    <name evidence="3" type="ORF">Vau01_090210</name>
</gene>
<evidence type="ECO:0000256" key="1">
    <source>
        <dbReference type="SAM" id="Phobius"/>
    </source>
</evidence>
<dbReference type="InterPro" id="IPR036249">
    <property type="entry name" value="Thioredoxin-like_sf"/>
</dbReference>
<organism evidence="3 4">
    <name type="scientific">Virgisporangium aurantiacum</name>
    <dbReference type="NCBI Taxonomy" id="175570"/>
    <lineage>
        <taxon>Bacteria</taxon>
        <taxon>Bacillati</taxon>
        <taxon>Actinomycetota</taxon>
        <taxon>Actinomycetes</taxon>
        <taxon>Micromonosporales</taxon>
        <taxon>Micromonosporaceae</taxon>
        <taxon>Virgisporangium</taxon>
    </lineage>
</organism>
<evidence type="ECO:0000313" key="4">
    <source>
        <dbReference type="Proteomes" id="UP000612585"/>
    </source>
</evidence>
<dbReference type="EMBL" id="BOPG01000067">
    <property type="protein sequence ID" value="GIJ61505.1"/>
    <property type="molecule type" value="Genomic_DNA"/>
</dbReference>
<dbReference type="Pfam" id="PF00462">
    <property type="entry name" value="Glutaredoxin"/>
    <property type="match status" value="1"/>
</dbReference>
<sequence length="120" mass="12517">MAAAVLGAATILGVWWRRRQGRFTAVGTAVGTSAAAGAGTLLLFTTPTCTSCHRVRELCATVGVGYEEVDASVEVDRARAFDVWRAPTLFVIDGAGVPVWRATGVPDRDELVAAVAGATR</sequence>
<dbReference type="Gene3D" id="3.40.30.10">
    <property type="entry name" value="Glutaredoxin"/>
    <property type="match status" value="1"/>
</dbReference>
<protein>
    <recommendedName>
        <fullName evidence="2">Glutaredoxin domain-containing protein</fullName>
    </recommendedName>
</protein>
<keyword evidence="1" id="KW-0812">Transmembrane</keyword>
<dbReference type="InterPro" id="IPR002109">
    <property type="entry name" value="Glutaredoxin"/>
</dbReference>
<dbReference type="SUPFAM" id="SSF52833">
    <property type="entry name" value="Thioredoxin-like"/>
    <property type="match status" value="1"/>
</dbReference>
<accession>A0A8J3ZH58</accession>
<feature type="domain" description="Glutaredoxin" evidence="2">
    <location>
        <begin position="42"/>
        <end position="73"/>
    </location>
</feature>
<proteinExistence type="predicted"/>
<dbReference type="AlphaFoldDB" id="A0A8J3ZH58"/>
<feature type="transmembrane region" description="Helical" evidence="1">
    <location>
        <begin position="23"/>
        <end position="44"/>
    </location>
</feature>
<dbReference type="Proteomes" id="UP000612585">
    <property type="component" value="Unassembled WGS sequence"/>
</dbReference>
<keyword evidence="1" id="KW-0472">Membrane</keyword>